<dbReference type="SUPFAM" id="SSF53383">
    <property type="entry name" value="PLP-dependent transferases"/>
    <property type="match status" value="1"/>
</dbReference>
<dbReference type="KEGG" id="ccp:CHC_T00004096001"/>
<dbReference type="InterPro" id="IPR050087">
    <property type="entry name" value="AON_synthase_class-II"/>
</dbReference>
<dbReference type="PANTHER" id="PTHR13693:SF77">
    <property type="entry name" value="8-AMINO-7-OXONONANOATE SYNTHASE"/>
    <property type="match status" value="1"/>
</dbReference>
<comment type="similarity">
    <text evidence="2">Belongs to the class-II pyridoxal-phosphate-dependent aminotransferase family. BioF subfamily.</text>
</comment>
<dbReference type="Gene3D" id="3.40.640.10">
    <property type="entry name" value="Type I PLP-dependent aspartate aminotransferase-like (Major domain)"/>
    <property type="match status" value="1"/>
</dbReference>
<dbReference type="GeneID" id="17323101"/>
<dbReference type="OMA" id="FSMDGDQ"/>
<dbReference type="InterPro" id="IPR001917">
    <property type="entry name" value="Aminotrans_II_pyridoxalP_BS"/>
</dbReference>
<accession>R7QDQ5</accession>
<dbReference type="InterPro" id="IPR015421">
    <property type="entry name" value="PyrdxlP-dep_Trfase_major"/>
</dbReference>
<dbReference type="OrthoDB" id="2382073at2759"/>
<protein>
    <recommendedName>
        <fullName evidence="6">Aminotransferase class I/classII large domain-containing protein</fullName>
    </recommendedName>
</protein>
<dbReference type="GO" id="GO:0016740">
    <property type="term" value="F:transferase activity"/>
    <property type="evidence" value="ECO:0007669"/>
    <property type="project" value="UniProtKB-KW"/>
</dbReference>
<gene>
    <name evidence="7" type="ORF">CHC_T00004096001</name>
</gene>
<keyword evidence="4 5" id="KW-0663">Pyridoxal phosphate</keyword>
<evidence type="ECO:0000313" key="8">
    <source>
        <dbReference type="Proteomes" id="UP000012073"/>
    </source>
</evidence>
<evidence type="ECO:0000256" key="1">
    <source>
        <dbReference type="ARBA" id="ARBA00001933"/>
    </source>
</evidence>
<dbReference type="Gene3D" id="3.90.1150.10">
    <property type="entry name" value="Aspartate Aminotransferase, domain 1"/>
    <property type="match status" value="1"/>
</dbReference>
<dbReference type="AlphaFoldDB" id="R7QDQ5"/>
<evidence type="ECO:0000313" key="7">
    <source>
        <dbReference type="EMBL" id="CDF35571.1"/>
    </source>
</evidence>
<dbReference type="GO" id="GO:0009102">
    <property type="term" value="P:biotin biosynthetic process"/>
    <property type="evidence" value="ECO:0007669"/>
    <property type="project" value="TreeGrafter"/>
</dbReference>
<dbReference type="PROSITE" id="PS00599">
    <property type="entry name" value="AA_TRANSFER_CLASS_2"/>
    <property type="match status" value="1"/>
</dbReference>
<dbReference type="GO" id="GO:0030170">
    <property type="term" value="F:pyridoxal phosphate binding"/>
    <property type="evidence" value="ECO:0007669"/>
    <property type="project" value="InterPro"/>
</dbReference>
<sequence>MRGHSPSQLQERIEEALLARRRRGLVRELRTPSSTAVDFSSNDYLGLARPGPFRDFLGSFIGVCRESKTSGSTGSRLLSGQSEEVIKLENTAAEFHGSKKSLFFNSGYDANLSLFSCLPGPEDSIVYDELIHASVHDGMRMSRANSNVTPFQHNNTLSLRNAIRRAAEDHRGSVLVCIETVYSMDGDIAPLRRILELCKQLALDLKREIYVIADEAHAGGLFGDNGEGLAVAKGLNMHPNLLARVVTFGKAFGAHGAVILSTPLLVEYLINYARPFIYSTALPPHSIAIVRAAYAFAKTTPARQARETLWERVEFFERMARKHLPREISQPSNGCSPIQGFFVPGNRQCMELSRTLRAKGFDVYPIRSPTVPRGTERIRVIVHTHNTEEEIQDLIKSIANAQARRSASL</sequence>
<evidence type="ECO:0000256" key="3">
    <source>
        <dbReference type="ARBA" id="ARBA00022679"/>
    </source>
</evidence>
<keyword evidence="3" id="KW-0808">Transferase</keyword>
<comment type="cofactor">
    <cofactor evidence="1 5">
        <name>pyridoxal 5'-phosphate</name>
        <dbReference type="ChEBI" id="CHEBI:597326"/>
    </cofactor>
</comment>
<dbReference type="Gramene" id="CDF35571">
    <property type="protein sequence ID" value="CDF35571"/>
    <property type="gene ID" value="CHC_T00004096001"/>
</dbReference>
<dbReference type="InterPro" id="IPR004839">
    <property type="entry name" value="Aminotransferase_I/II_large"/>
</dbReference>
<dbReference type="Proteomes" id="UP000012073">
    <property type="component" value="Unassembled WGS sequence"/>
</dbReference>
<reference evidence="8" key="1">
    <citation type="journal article" date="2013" name="Proc. Natl. Acad. Sci. U.S.A.">
        <title>Genome structure and metabolic features in the red seaweed Chondrus crispus shed light on evolution of the Archaeplastida.</title>
        <authorList>
            <person name="Collen J."/>
            <person name="Porcel B."/>
            <person name="Carre W."/>
            <person name="Ball S.G."/>
            <person name="Chaparro C."/>
            <person name="Tonon T."/>
            <person name="Barbeyron T."/>
            <person name="Michel G."/>
            <person name="Noel B."/>
            <person name="Valentin K."/>
            <person name="Elias M."/>
            <person name="Artiguenave F."/>
            <person name="Arun A."/>
            <person name="Aury J.M."/>
            <person name="Barbosa-Neto J.F."/>
            <person name="Bothwell J.H."/>
            <person name="Bouget F.Y."/>
            <person name="Brillet L."/>
            <person name="Cabello-Hurtado F."/>
            <person name="Capella-Gutierrez S."/>
            <person name="Charrier B."/>
            <person name="Cladiere L."/>
            <person name="Cock J.M."/>
            <person name="Coelho S.M."/>
            <person name="Colleoni C."/>
            <person name="Czjzek M."/>
            <person name="Da Silva C."/>
            <person name="Delage L."/>
            <person name="Denoeud F."/>
            <person name="Deschamps P."/>
            <person name="Dittami S.M."/>
            <person name="Gabaldon T."/>
            <person name="Gachon C.M."/>
            <person name="Groisillier A."/>
            <person name="Herve C."/>
            <person name="Jabbari K."/>
            <person name="Katinka M."/>
            <person name="Kloareg B."/>
            <person name="Kowalczyk N."/>
            <person name="Labadie K."/>
            <person name="Leblanc C."/>
            <person name="Lopez P.J."/>
            <person name="McLachlan D.H."/>
            <person name="Meslet-Cladiere L."/>
            <person name="Moustafa A."/>
            <person name="Nehr Z."/>
            <person name="Nyvall Collen P."/>
            <person name="Panaud O."/>
            <person name="Partensky F."/>
            <person name="Poulain J."/>
            <person name="Rensing S.A."/>
            <person name="Rousvoal S."/>
            <person name="Samson G."/>
            <person name="Symeonidi A."/>
            <person name="Weissenbach J."/>
            <person name="Zambounis A."/>
            <person name="Wincker P."/>
            <person name="Boyen C."/>
        </authorList>
    </citation>
    <scope>NUCLEOTIDE SEQUENCE [LARGE SCALE GENOMIC DNA]</scope>
    <source>
        <strain evidence="8">cv. Stackhouse</strain>
    </source>
</reference>
<evidence type="ECO:0000256" key="5">
    <source>
        <dbReference type="RuleBase" id="RU003693"/>
    </source>
</evidence>
<dbReference type="Pfam" id="PF00155">
    <property type="entry name" value="Aminotran_1_2"/>
    <property type="match status" value="1"/>
</dbReference>
<keyword evidence="8" id="KW-1185">Reference proteome</keyword>
<feature type="domain" description="Aminotransferase class I/classII large" evidence="6">
    <location>
        <begin position="37"/>
        <end position="398"/>
    </location>
</feature>
<name>R7QDQ5_CHOCR</name>
<proteinExistence type="inferred from homology"/>
<dbReference type="PANTHER" id="PTHR13693">
    <property type="entry name" value="CLASS II AMINOTRANSFERASE/8-AMINO-7-OXONONANOATE SYNTHASE"/>
    <property type="match status" value="1"/>
</dbReference>
<evidence type="ECO:0000256" key="4">
    <source>
        <dbReference type="ARBA" id="ARBA00022898"/>
    </source>
</evidence>
<dbReference type="PhylomeDB" id="R7QDQ5"/>
<evidence type="ECO:0000259" key="6">
    <source>
        <dbReference type="Pfam" id="PF00155"/>
    </source>
</evidence>
<dbReference type="EMBL" id="HG001735">
    <property type="protein sequence ID" value="CDF35571.1"/>
    <property type="molecule type" value="Genomic_DNA"/>
</dbReference>
<dbReference type="InterPro" id="IPR015424">
    <property type="entry name" value="PyrdxlP-dep_Trfase"/>
</dbReference>
<evidence type="ECO:0000256" key="2">
    <source>
        <dbReference type="ARBA" id="ARBA00010008"/>
    </source>
</evidence>
<organism evidence="7 8">
    <name type="scientific">Chondrus crispus</name>
    <name type="common">Carrageen Irish moss</name>
    <name type="synonym">Polymorpha crispa</name>
    <dbReference type="NCBI Taxonomy" id="2769"/>
    <lineage>
        <taxon>Eukaryota</taxon>
        <taxon>Rhodophyta</taxon>
        <taxon>Florideophyceae</taxon>
        <taxon>Rhodymeniophycidae</taxon>
        <taxon>Gigartinales</taxon>
        <taxon>Gigartinaceae</taxon>
        <taxon>Chondrus</taxon>
    </lineage>
</organism>
<dbReference type="InterPro" id="IPR015422">
    <property type="entry name" value="PyrdxlP-dep_Trfase_small"/>
</dbReference>
<dbReference type="RefSeq" id="XP_005715390.1">
    <property type="nucleotide sequence ID" value="XM_005715333.1"/>
</dbReference>
<dbReference type="STRING" id="2769.R7QDQ5"/>